<evidence type="ECO:0000256" key="1">
    <source>
        <dbReference type="SAM" id="Phobius"/>
    </source>
</evidence>
<feature type="transmembrane region" description="Helical" evidence="1">
    <location>
        <begin position="195"/>
        <end position="214"/>
    </location>
</feature>
<evidence type="ECO:0000313" key="2">
    <source>
        <dbReference type="EMBL" id="CAG9286121.1"/>
    </source>
</evidence>
<dbReference type="EMBL" id="OU594962">
    <property type="protein sequence ID" value="CAG9286121.1"/>
    <property type="molecule type" value="Genomic_DNA"/>
</dbReference>
<gene>
    <name evidence="2" type="ORF">PTTT1_LOCUS31288</name>
</gene>
<accession>A0A8J9SC81</accession>
<dbReference type="GO" id="GO:0016020">
    <property type="term" value="C:membrane"/>
    <property type="evidence" value="ECO:0007669"/>
    <property type="project" value="InterPro"/>
</dbReference>
<keyword evidence="1" id="KW-0472">Membrane</keyword>
<feature type="transmembrane region" description="Helical" evidence="1">
    <location>
        <begin position="154"/>
        <end position="175"/>
    </location>
</feature>
<dbReference type="InterPro" id="IPR039960">
    <property type="entry name" value="MCP1"/>
</dbReference>
<dbReference type="AlphaFoldDB" id="A0A8J9SC81"/>
<dbReference type="GO" id="GO:0055088">
    <property type="term" value="P:lipid homeostasis"/>
    <property type="evidence" value="ECO:0007669"/>
    <property type="project" value="InterPro"/>
</dbReference>
<dbReference type="Proteomes" id="UP000836788">
    <property type="component" value="Chromosome 21"/>
</dbReference>
<name>A0A8J9SC81_PHATR</name>
<sequence length="215" mass="23739">MVSVQVWKDMQAISGLSFGVFLCMHLFSHYSLRLSFETANSHLLRFRTIYQHPVFEISLLLSLLLHMTSNVQLYLLRRKVAKGVKGKTNGKDAQGTTEGAAELSAHRYAGYFLGLSLFGHVGATRLAPYMFLDDPSEYDYGFIKAVNDKVPYNLFAGYLCILGMAGGWHLIYGSLSAVSHLLGSPLLGKPFPTSVKYFAMASHVFMINGIVALCG</sequence>
<feature type="transmembrane region" description="Helical" evidence="1">
    <location>
        <begin position="52"/>
        <end position="76"/>
    </location>
</feature>
<feature type="transmembrane region" description="Helical" evidence="1">
    <location>
        <begin position="12"/>
        <end position="32"/>
    </location>
</feature>
<protein>
    <submittedName>
        <fullName evidence="2">Uncharacterized protein</fullName>
    </submittedName>
</protein>
<dbReference type="InterPro" id="IPR034804">
    <property type="entry name" value="SQR/QFR_C/D"/>
</dbReference>
<dbReference type="SUPFAM" id="SSF81343">
    <property type="entry name" value="Fumarate reductase respiratory complex transmembrane subunits"/>
    <property type="match status" value="1"/>
</dbReference>
<keyword evidence="1" id="KW-1133">Transmembrane helix</keyword>
<dbReference type="PANTHER" id="PTHR38409">
    <property type="entry name" value="MDM10-COMPLEMENTING PROTEIN 1"/>
    <property type="match status" value="1"/>
</dbReference>
<proteinExistence type="predicted"/>
<reference evidence="2" key="1">
    <citation type="submission" date="2022-02" db="EMBL/GenBank/DDBJ databases">
        <authorList>
            <person name="Giguere J D."/>
        </authorList>
    </citation>
    <scope>NUCLEOTIDE SEQUENCE</scope>
    <source>
        <strain evidence="2">CCAP 1055/1</strain>
    </source>
</reference>
<organism evidence="2">
    <name type="scientific">Phaeodactylum tricornutum</name>
    <name type="common">Diatom</name>
    <dbReference type="NCBI Taxonomy" id="2850"/>
    <lineage>
        <taxon>Eukaryota</taxon>
        <taxon>Sar</taxon>
        <taxon>Stramenopiles</taxon>
        <taxon>Ochrophyta</taxon>
        <taxon>Bacillariophyta</taxon>
        <taxon>Bacillariophyceae</taxon>
        <taxon>Bacillariophycidae</taxon>
        <taxon>Naviculales</taxon>
        <taxon>Phaeodactylaceae</taxon>
        <taxon>Phaeodactylum</taxon>
    </lineage>
</organism>
<keyword evidence="1" id="KW-0812">Transmembrane</keyword>
<dbReference type="PANTHER" id="PTHR38409:SF1">
    <property type="entry name" value="MITOCHONDRIAL ADAPTER PROTEIN MCP1"/>
    <property type="match status" value="1"/>
</dbReference>